<protein>
    <submittedName>
        <fullName evidence="1">Uncharacterized protein</fullName>
    </submittedName>
</protein>
<keyword evidence="2" id="KW-1185">Reference proteome</keyword>
<gene>
    <name evidence="1" type="ordered locus">Spirs_1714</name>
</gene>
<proteinExistence type="predicted"/>
<dbReference type="AlphaFoldDB" id="E1R676"/>
<name>E1R676_SEDSS</name>
<dbReference type="STRING" id="573413.Spirs_1714"/>
<evidence type="ECO:0000313" key="1">
    <source>
        <dbReference type="EMBL" id="ADK80841.1"/>
    </source>
</evidence>
<sequence>MGNSENGIIYHDFGSRRCDYPQKGGLQQRYREDWRRFYVIQLHQYLSVKRSGRLGSQAEGDMIRDLLAVYWEEILASGVLAGMGLFEKIRMFHDIQIDFPFIEVPAPEGFIPFRG</sequence>
<dbReference type="OrthoDB" id="369287at2"/>
<dbReference type="EMBL" id="CP002116">
    <property type="protein sequence ID" value="ADK80841.1"/>
    <property type="molecule type" value="Genomic_DNA"/>
</dbReference>
<dbReference type="HOGENOM" id="CLU_2107474_0_0_12"/>
<dbReference type="KEGG" id="ssm:Spirs_1714"/>
<accession>E1R676</accession>
<reference evidence="1 2" key="1">
    <citation type="journal article" date="2010" name="Stand. Genomic Sci.">
        <title>Complete genome sequence of Spirochaeta smaragdinae type strain (SEBR 4228).</title>
        <authorList>
            <person name="Mavromatis K."/>
            <person name="Yasawong M."/>
            <person name="Chertkov O."/>
            <person name="Lapidus A."/>
            <person name="Lucas S."/>
            <person name="Nolan M."/>
            <person name="Del Rio T.G."/>
            <person name="Tice H."/>
            <person name="Cheng J.F."/>
            <person name="Pitluck S."/>
            <person name="Liolios K."/>
            <person name="Ivanova N."/>
            <person name="Tapia R."/>
            <person name="Han C."/>
            <person name="Bruce D."/>
            <person name="Goodwin L."/>
            <person name="Pati A."/>
            <person name="Chen A."/>
            <person name="Palaniappan K."/>
            <person name="Land M."/>
            <person name="Hauser L."/>
            <person name="Chang Y.J."/>
            <person name="Jeffries C.D."/>
            <person name="Detter J.C."/>
            <person name="Rohde M."/>
            <person name="Brambilla E."/>
            <person name="Spring S."/>
            <person name="Goker M."/>
            <person name="Sikorski J."/>
            <person name="Woyke T."/>
            <person name="Bristow J."/>
            <person name="Eisen J.A."/>
            <person name="Markowitz V."/>
            <person name="Hugenholtz P."/>
            <person name="Klenk H.P."/>
            <person name="Kyrpides N.C."/>
        </authorList>
    </citation>
    <scope>NUCLEOTIDE SEQUENCE [LARGE SCALE GENOMIC DNA]</scope>
    <source>
        <strain evidence="2">DSM 11293 / JCM 15392 / SEBR 4228</strain>
    </source>
</reference>
<dbReference type="RefSeq" id="WP_013254305.1">
    <property type="nucleotide sequence ID" value="NC_014364.1"/>
</dbReference>
<dbReference type="Proteomes" id="UP000002318">
    <property type="component" value="Chromosome"/>
</dbReference>
<evidence type="ECO:0000313" key="2">
    <source>
        <dbReference type="Proteomes" id="UP000002318"/>
    </source>
</evidence>
<organism evidence="1 2">
    <name type="scientific">Sediminispirochaeta smaragdinae (strain DSM 11293 / JCM 15392 / SEBR 4228)</name>
    <name type="common">Spirochaeta smaragdinae</name>
    <dbReference type="NCBI Taxonomy" id="573413"/>
    <lineage>
        <taxon>Bacteria</taxon>
        <taxon>Pseudomonadati</taxon>
        <taxon>Spirochaetota</taxon>
        <taxon>Spirochaetia</taxon>
        <taxon>Spirochaetales</taxon>
        <taxon>Spirochaetaceae</taxon>
        <taxon>Sediminispirochaeta</taxon>
    </lineage>
</organism>